<dbReference type="STRING" id="688867.SAMN05660236_4559"/>
<comment type="subcellular location">
    <subcellularLocation>
        <location evidence="2">Secreted</location>
    </subcellularLocation>
</comment>
<sequence>MVGWASQNGGVTGGGTVAAATIVTNYNDLKTAITSTAVKVINISGTITIPSGGRLSLKDQSGKTIFGLPGSKLVSSDQSADNSGILYIRNCSNIIFKNVTFEGPGAYDADGWDNMTLDNCTNVWIDHCEFQDGMDGNFDIKNSSDYITVTWCKFIYNKAPRAGGPGGADDHRFSDLFGSSDGTTTDRGKLRVTMQYCWWAQGCKARMPRVRFGKVHIANNLFNSTVAAQCIQAGFEADLLVESNVFENVNRPIDLMDNNFTAVTEKNNKFLSTTGNKAGSGTAFTPPYTLDVTLVDNVKDTVITNAGATLTSASCDVTTPVTYTLSTTATPTVGGTITGAGTYTSGTVVTVKATPATGYTFTGWSGDASGTDATITVTMSGNKSVTANFQADAATPTNYILSTTVTPNAGGTISGAGTYTSGTVVTVKATPATGYTFTGWSGDASGTNASITVTMSGNKSVTANFQADAATPTNYTLSTTATPAAGGTITGAGAYTSGTVVTVKATPATGYTFTGWSGDASGTNASITVTMSGNKSVTANFQADAATPTNYTLSTTATPAAGGTITGAGTYTSGTVVTVKATPATGYTFTGWSGDASGTATSVTVTMSGNKSVTANFQADAVTPTNYTLSTTATPTAGGTITGAGTYTSGTAVTVKATPATGYTFTGWSGDASGTDASVTVTMSGNKSVTANFQEQVIAPVTYTLSTTSIPTGGGTILGAGTYDEGTVVTVTVTPSIGYTFTGWSGDISDTSPSVTITMNSNKSIIANFDAQSSVSTIVTPQKLFSPDNRGDATTETWLIENAYLLDGCEIIVYNRQGQKVYSSVGYPSPWNGTLDGRPLPDGAYFYIIRYPNQKKQTGSVTIARLK</sequence>
<organism evidence="4 5">
    <name type="scientific">Ohtaekwangia koreensis</name>
    <dbReference type="NCBI Taxonomy" id="688867"/>
    <lineage>
        <taxon>Bacteria</taxon>
        <taxon>Pseudomonadati</taxon>
        <taxon>Bacteroidota</taxon>
        <taxon>Cytophagia</taxon>
        <taxon>Cytophagales</taxon>
        <taxon>Fulvivirgaceae</taxon>
        <taxon>Ohtaekwangia</taxon>
    </lineage>
</organism>
<name>A0A1T5M6T7_9BACT</name>
<keyword evidence="1 2" id="KW-0456">Lyase</keyword>
<keyword evidence="5" id="KW-1185">Reference proteome</keyword>
<evidence type="ECO:0000256" key="2">
    <source>
        <dbReference type="RuleBase" id="RU361173"/>
    </source>
</evidence>
<keyword evidence="2" id="KW-0119">Carbohydrate metabolism</keyword>
<dbReference type="EMBL" id="FUZU01000003">
    <property type="protein sequence ID" value="SKC83823.1"/>
    <property type="molecule type" value="Genomic_DNA"/>
</dbReference>
<dbReference type="InterPro" id="IPR011050">
    <property type="entry name" value="Pectin_lyase_fold/virulence"/>
</dbReference>
<dbReference type="Gene3D" id="2.160.20.10">
    <property type="entry name" value="Single-stranded right-handed beta-helix, Pectin lyase-like"/>
    <property type="match status" value="1"/>
</dbReference>
<dbReference type="Proteomes" id="UP000190961">
    <property type="component" value="Unassembled WGS sequence"/>
</dbReference>
<dbReference type="InterPro" id="IPR044060">
    <property type="entry name" value="Bacterial_rp_domain"/>
</dbReference>
<dbReference type="NCBIfam" id="TIGR04131">
    <property type="entry name" value="Bac_Flav_CTERM"/>
    <property type="match status" value="1"/>
</dbReference>
<dbReference type="InterPro" id="IPR026341">
    <property type="entry name" value="T9SS_type_B"/>
</dbReference>
<dbReference type="InterPro" id="IPR002022">
    <property type="entry name" value="Pec_lyase"/>
</dbReference>
<dbReference type="AlphaFoldDB" id="A0A1T5M6T7"/>
<dbReference type="NCBIfam" id="TIGR02543">
    <property type="entry name" value="List_Bact_rpt"/>
    <property type="match status" value="6"/>
</dbReference>
<reference evidence="4 5" key="1">
    <citation type="submission" date="2017-02" db="EMBL/GenBank/DDBJ databases">
        <authorList>
            <person name="Peterson S.W."/>
        </authorList>
    </citation>
    <scope>NUCLEOTIDE SEQUENCE [LARGE SCALE GENOMIC DNA]</scope>
    <source>
        <strain evidence="4 5">DSM 25262</strain>
    </source>
</reference>
<comment type="similarity">
    <text evidence="2">Belongs to the polysaccharide lyase 1 family.</text>
</comment>
<dbReference type="PANTHER" id="PTHR31683">
    <property type="entry name" value="PECTATE LYASE 18-RELATED"/>
    <property type="match status" value="1"/>
</dbReference>
<proteinExistence type="inferred from homology"/>
<dbReference type="Pfam" id="PF18998">
    <property type="entry name" value="Flg_new_2"/>
    <property type="match status" value="6"/>
</dbReference>
<dbReference type="InterPro" id="IPR045032">
    <property type="entry name" value="PEL"/>
</dbReference>
<dbReference type="SUPFAM" id="SSF51126">
    <property type="entry name" value="Pectin lyase-like"/>
    <property type="match status" value="1"/>
</dbReference>
<dbReference type="PANTHER" id="PTHR31683:SF18">
    <property type="entry name" value="PECTATE LYASE 21-RELATED"/>
    <property type="match status" value="1"/>
</dbReference>
<gene>
    <name evidence="4" type="ORF">SAMN05660236_4559</name>
</gene>
<evidence type="ECO:0000313" key="4">
    <source>
        <dbReference type="EMBL" id="SKC83823.1"/>
    </source>
</evidence>
<feature type="domain" description="Pectate lyase" evidence="3">
    <location>
        <begin position="16"/>
        <end position="252"/>
    </location>
</feature>
<protein>
    <submittedName>
        <fullName evidence="4">Listeria/Bacterioides repeat-containing protein/gliding motility-associated C-terminal domain-containing protein</fullName>
    </submittedName>
</protein>
<dbReference type="GO" id="GO:0030570">
    <property type="term" value="F:pectate lyase activity"/>
    <property type="evidence" value="ECO:0007669"/>
    <property type="project" value="InterPro"/>
</dbReference>
<dbReference type="Pfam" id="PF13585">
    <property type="entry name" value="CHU_C"/>
    <property type="match status" value="1"/>
</dbReference>
<keyword evidence="2" id="KW-0964">Secreted</keyword>
<dbReference type="SMART" id="SM00656">
    <property type="entry name" value="Amb_all"/>
    <property type="match status" value="1"/>
</dbReference>
<dbReference type="Pfam" id="PF00544">
    <property type="entry name" value="Pectate_lyase_4"/>
    <property type="match status" value="1"/>
</dbReference>
<keyword evidence="2" id="KW-0624">Polysaccharide degradation</keyword>
<dbReference type="InterPro" id="IPR013378">
    <property type="entry name" value="InlB-like_B-rpt"/>
</dbReference>
<evidence type="ECO:0000313" key="5">
    <source>
        <dbReference type="Proteomes" id="UP000190961"/>
    </source>
</evidence>
<evidence type="ECO:0000259" key="3">
    <source>
        <dbReference type="SMART" id="SM00656"/>
    </source>
</evidence>
<dbReference type="GO" id="GO:0005576">
    <property type="term" value="C:extracellular region"/>
    <property type="evidence" value="ECO:0007669"/>
    <property type="project" value="UniProtKB-SubCell"/>
</dbReference>
<accession>A0A1T5M6T7</accession>
<dbReference type="GO" id="GO:0000272">
    <property type="term" value="P:polysaccharide catabolic process"/>
    <property type="evidence" value="ECO:0007669"/>
    <property type="project" value="UniProtKB-KW"/>
</dbReference>
<evidence type="ECO:0000256" key="1">
    <source>
        <dbReference type="ARBA" id="ARBA00023239"/>
    </source>
</evidence>
<dbReference type="InterPro" id="IPR012334">
    <property type="entry name" value="Pectin_lyas_fold"/>
</dbReference>